<gene>
    <name evidence="2" type="ORF">JAAARDRAFT_543256</name>
</gene>
<dbReference type="OrthoDB" id="6105938at2759"/>
<dbReference type="Gene3D" id="3.30.40.10">
    <property type="entry name" value="Zinc/RING finger domain, C3HC4 (zinc finger)"/>
    <property type="match status" value="1"/>
</dbReference>
<sequence length="88" mass="9718">MVPLSRTGTSLSPNPRTVSKTQHIFSQSQQSLTCQIHLGLLHEPYALAPYGHLASYNCLVSCFTTVPLDITPNPLPVPRRSKHVRIVV</sequence>
<dbReference type="HOGENOM" id="CLU_2469413_0_0_1"/>
<accession>A0A067PKK0</accession>
<name>A0A067PKK0_9AGAM</name>
<dbReference type="Proteomes" id="UP000027265">
    <property type="component" value="Unassembled WGS sequence"/>
</dbReference>
<evidence type="ECO:0000256" key="1">
    <source>
        <dbReference type="SAM" id="MobiDB-lite"/>
    </source>
</evidence>
<feature type="region of interest" description="Disordered" evidence="1">
    <location>
        <begin position="1"/>
        <end position="22"/>
    </location>
</feature>
<protein>
    <submittedName>
        <fullName evidence="2">Uncharacterized protein</fullName>
    </submittedName>
</protein>
<dbReference type="EMBL" id="KL197753">
    <property type="protein sequence ID" value="KDQ50946.1"/>
    <property type="molecule type" value="Genomic_DNA"/>
</dbReference>
<proteinExistence type="predicted"/>
<dbReference type="InterPro" id="IPR013083">
    <property type="entry name" value="Znf_RING/FYVE/PHD"/>
</dbReference>
<evidence type="ECO:0000313" key="2">
    <source>
        <dbReference type="EMBL" id="KDQ50946.1"/>
    </source>
</evidence>
<dbReference type="InParanoid" id="A0A067PKK0"/>
<dbReference type="STRING" id="933084.A0A067PKK0"/>
<evidence type="ECO:0000313" key="3">
    <source>
        <dbReference type="Proteomes" id="UP000027265"/>
    </source>
</evidence>
<organism evidence="2 3">
    <name type="scientific">Jaapia argillacea MUCL 33604</name>
    <dbReference type="NCBI Taxonomy" id="933084"/>
    <lineage>
        <taxon>Eukaryota</taxon>
        <taxon>Fungi</taxon>
        <taxon>Dikarya</taxon>
        <taxon>Basidiomycota</taxon>
        <taxon>Agaricomycotina</taxon>
        <taxon>Agaricomycetes</taxon>
        <taxon>Agaricomycetidae</taxon>
        <taxon>Jaapiales</taxon>
        <taxon>Jaapiaceae</taxon>
        <taxon>Jaapia</taxon>
    </lineage>
</organism>
<dbReference type="AlphaFoldDB" id="A0A067PKK0"/>
<keyword evidence="3" id="KW-1185">Reference proteome</keyword>
<reference evidence="3" key="1">
    <citation type="journal article" date="2014" name="Proc. Natl. Acad. Sci. U.S.A.">
        <title>Extensive sampling of basidiomycete genomes demonstrates inadequacy of the white-rot/brown-rot paradigm for wood decay fungi.</title>
        <authorList>
            <person name="Riley R."/>
            <person name="Salamov A.A."/>
            <person name="Brown D.W."/>
            <person name="Nagy L.G."/>
            <person name="Floudas D."/>
            <person name="Held B.W."/>
            <person name="Levasseur A."/>
            <person name="Lombard V."/>
            <person name="Morin E."/>
            <person name="Otillar R."/>
            <person name="Lindquist E.A."/>
            <person name="Sun H."/>
            <person name="LaButti K.M."/>
            <person name="Schmutz J."/>
            <person name="Jabbour D."/>
            <person name="Luo H."/>
            <person name="Baker S.E."/>
            <person name="Pisabarro A.G."/>
            <person name="Walton J.D."/>
            <person name="Blanchette R.A."/>
            <person name="Henrissat B."/>
            <person name="Martin F."/>
            <person name="Cullen D."/>
            <person name="Hibbett D.S."/>
            <person name="Grigoriev I.V."/>
        </authorList>
    </citation>
    <scope>NUCLEOTIDE SEQUENCE [LARGE SCALE GENOMIC DNA]</scope>
    <source>
        <strain evidence="3">MUCL 33604</strain>
    </source>
</reference>